<dbReference type="Gene3D" id="3.30.360.10">
    <property type="entry name" value="Dihydrodipicolinate Reductase, domain 2"/>
    <property type="match status" value="1"/>
</dbReference>
<evidence type="ECO:0000313" key="4">
    <source>
        <dbReference type="EMBL" id="CUV02542.1"/>
    </source>
</evidence>
<dbReference type="EMBL" id="FAXA01000271">
    <property type="protein sequence ID" value="CUV02542.1"/>
    <property type="molecule type" value="Genomic_DNA"/>
</dbReference>
<dbReference type="Pfam" id="PF01408">
    <property type="entry name" value="GFO_IDH_MocA"/>
    <property type="match status" value="1"/>
</dbReference>
<dbReference type="PANTHER" id="PTHR43818:SF11">
    <property type="entry name" value="BCDNA.GH03377"/>
    <property type="match status" value="1"/>
</dbReference>
<dbReference type="GO" id="GO:0000166">
    <property type="term" value="F:nucleotide binding"/>
    <property type="evidence" value="ECO:0007669"/>
    <property type="project" value="InterPro"/>
</dbReference>
<evidence type="ECO:0000259" key="3">
    <source>
        <dbReference type="Pfam" id="PF22685"/>
    </source>
</evidence>
<protein>
    <submittedName>
        <fullName evidence="4">Putative oxidoreductase</fullName>
    </submittedName>
</protein>
<dbReference type="Pfam" id="PF22685">
    <property type="entry name" value="Gal80p_C-like"/>
    <property type="match status" value="1"/>
</dbReference>
<gene>
    <name evidence="4" type="ORF">MGWOODY_Clf311</name>
</gene>
<dbReference type="SUPFAM" id="SSF55347">
    <property type="entry name" value="Glyceraldehyde-3-phosphate dehydrogenase-like, C-terminal domain"/>
    <property type="match status" value="1"/>
</dbReference>
<dbReference type="InterPro" id="IPR000683">
    <property type="entry name" value="Gfo/Idh/MocA-like_OxRdtase_N"/>
</dbReference>
<keyword evidence="1" id="KW-0560">Oxidoreductase</keyword>
<organism evidence="4">
    <name type="scientific">hydrothermal vent metagenome</name>
    <dbReference type="NCBI Taxonomy" id="652676"/>
    <lineage>
        <taxon>unclassified sequences</taxon>
        <taxon>metagenomes</taxon>
        <taxon>ecological metagenomes</taxon>
    </lineage>
</organism>
<dbReference type="Gene3D" id="3.40.50.720">
    <property type="entry name" value="NAD(P)-binding Rossmann-like Domain"/>
    <property type="match status" value="1"/>
</dbReference>
<reference evidence="4" key="1">
    <citation type="submission" date="2015-10" db="EMBL/GenBank/DDBJ databases">
        <authorList>
            <person name="Gilbert D.G."/>
        </authorList>
    </citation>
    <scope>NUCLEOTIDE SEQUENCE</scope>
</reference>
<accession>A0A160V979</accession>
<feature type="domain" description="Gal80p-like C-terminal" evidence="3">
    <location>
        <begin position="164"/>
        <end position="301"/>
    </location>
</feature>
<dbReference type="InterPro" id="IPR050463">
    <property type="entry name" value="Gfo/Idh/MocA_oxidrdct_glycsds"/>
</dbReference>
<name>A0A160V979_9ZZZZ</name>
<proteinExistence type="predicted"/>
<sequence>MTIRALRQPVNFPTISMVGWGEIRQYQGAQMADKIRLGIIGANIHRGWAPRAHLPAVVASPEFELTAVCTTRQESADEARQKFGARLAFDDYHELIDHPDIDAVAVSLRVPAHYEPTMAALNAGKHVYTEWPLGRTTAEAKEMADLAQAKGVRNMVGLQARANPGILFVKDLVSSGYVGDVMSCHVSRINGGGLERTSDRTWQRDVDLGANTLTIACGHTIDALRFVVGNFSHISAVVSNQSKEWFEVDTEQTVEVTSPDNILVSGKLVNGGVGSVHVASNPWVGSGYRMEIYGRGGTLIVSSEGSANTSAVRIQGAKGGNTLEDLEIPGKYRFVLEGMPEGEPYNVGQMYYQFGQSISSGNDCQPDFNEAVELHRFIDDIRESSDRGREIAVDTK</sequence>
<dbReference type="SUPFAM" id="SSF51735">
    <property type="entry name" value="NAD(P)-binding Rossmann-fold domains"/>
    <property type="match status" value="1"/>
</dbReference>
<dbReference type="AlphaFoldDB" id="A0A160V979"/>
<feature type="domain" description="Gfo/Idh/MocA-like oxidoreductase N-terminal" evidence="2">
    <location>
        <begin position="35"/>
        <end position="157"/>
    </location>
</feature>
<dbReference type="GO" id="GO:0016491">
    <property type="term" value="F:oxidoreductase activity"/>
    <property type="evidence" value="ECO:0007669"/>
    <property type="project" value="UniProtKB-KW"/>
</dbReference>
<evidence type="ECO:0000259" key="2">
    <source>
        <dbReference type="Pfam" id="PF01408"/>
    </source>
</evidence>
<dbReference type="InterPro" id="IPR055080">
    <property type="entry name" value="Gal80p-like_C"/>
</dbReference>
<evidence type="ECO:0000256" key="1">
    <source>
        <dbReference type="ARBA" id="ARBA00023002"/>
    </source>
</evidence>
<dbReference type="InterPro" id="IPR036291">
    <property type="entry name" value="NAD(P)-bd_dom_sf"/>
</dbReference>
<dbReference type="PANTHER" id="PTHR43818">
    <property type="entry name" value="BCDNA.GH03377"/>
    <property type="match status" value="1"/>
</dbReference>